<dbReference type="PANTHER" id="PTHR34185:SF1">
    <property type="entry name" value="DIADENYLATE CYCLASE"/>
    <property type="match status" value="1"/>
</dbReference>
<dbReference type="Gene3D" id="2.170.120.30">
    <property type="match status" value="1"/>
</dbReference>
<sequence>MLEGIIDQIEHLRWEDLLDLVIFTVLIYGVLTWLQDRASRAVLIVSAILSSVFLLARAFDLYLTFRAFEYGAIFLLLSLVVVFQQDIRHGFEKLSTFSSRLRNRSSTAGEGWIDVVAEAVATMADDRTGALIVFPGEESLDRHLRGGVEVDAIVSLPLLLSIFHPKSPGHDGAIVIDSGRVTMLGLHLPLTKHVESLHDGGTRHAAGLGLAEVSDATILVVSEERGTISVCHDRRIETIASADVIGRINGLAIETSSHRHRRFLHLPRLSIAIAITLLSFLILVDRSDTLQRTLIVPIEYSNLPEQSELLEPRTSFAEITLAGPRPAFDLLEPSSVSISIDLSQHPRDTPASIATAHQVTGIPSDLAIESVNPATLFIELKAKGNTP</sequence>
<dbReference type="PANTHER" id="PTHR34185">
    <property type="entry name" value="DIADENYLATE CYCLASE"/>
    <property type="match status" value="1"/>
</dbReference>
<dbReference type="PROSITE" id="PS51794">
    <property type="entry name" value="DAC"/>
    <property type="match status" value="1"/>
</dbReference>
<keyword evidence="2" id="KW-0808">Transferase</keyword>
<feature type="transmembrane region" description="Helical" evidence="6">
    <location>
        <begin position="17"/>
        <end position="34"/>
    </location>
</feature>
<dbReference type="Gene3D" id="3.40.1700.10">
    <property type="entry name" value="DNA integrity scanning protein, DisA, N-terminal domain"/>
    <property type="match status" value="1"/>
</dbReference>
<comment type="catalytic activity">
    <reaction evidence="1">
        <text>2 ATP = 3',3'-c-di-AMP + 2 diphosphate</text>
        <dbReference type="Rhea" id="RHEA:35655"/>
        <dbReference type="ChEBI" id="CHEBI:30616"/>
        <dbReference type="ChEBI" id="CHEBI:33019"/>
        <dbReference type="ChEBI" id="CHEBI:71500"/>
        <dbReference type="EC" id="2.7.7.85"/>
    </reaction>
</comment>
<dbReference type="Proteomes" id="UP001239462">
    <property type="component" value="Unassembled WGS sequence"/>
</dbReference>
<evidence type="ECO:0000259" key="7">
    <source>
        <dbReference type="PROSITE" id="PS51794"/>
    </source>
</evidence>
<keyword evidence="5" id="KW-0067">ATP-binding</keyword>
<comment type="caution">
    <text evidence="8">The sequence shown here is derived from an EMBL/GenBank/DDBJ whole genome shotgun (WGS) entry which is preliminary data.</text>
</comment>
<dbReference type="SUPFAM" id="SSF143597">
    <property type="entry name" value="YojJ-like"/>
    <property type="match status" value="1"/>
</dbReference>
<keyword evidence="3" id="KW-0548">Nucleotidyltransferase</keyword>
<keyword evidence="6" id="KW-0812">Transmembrane</keyword>
<evidence type="ECO:0000256" key="3">
    <source>
        <dbReference type="ARBA" id="ARBA00022695"/>
    </source>
</evidence>
<evidence type="ECO:0000256" key="1">
    <source>
        <dbReference type="ARBA" id="ARBA00000877"/>
    </source>
</evidence>
<accession>A0ABT7PFE9</accession>
<evidence type="ECO:0000256" key="2">
    <source>
        <dbReference type="ARBA" id="ARBA00022679"/>
    </source>
</evidence>
<dbReference type="InterPro" id="IPR036888">
    <property type="entry name" value="DNA_integrity_DisA_N_sf"/>
</dbReference>
<reference evidence="8 9" key="1">
    <citation type="submission" date="2023-06" db="EMBL/GenBank/DDBJ databases">
        <title>Roseiconus lacunae JC819 isolated from Gulf of Mannar region, Tamil Nadu.</title>
        <authorList>
            <person name="Pk S."/>
            <person name="Ch S."/>
            <person name="Ch V.R."/>
        </authorList>
    </citation>
    <scope>NUCLEOTIDE SEQUENCE [LARGE SCALE GENOMIC DNA]</scope>
    <source>
        <strain evidence="8 9">JC819</strain>
    </source>
</reference>
<evidence type="ECO:0000256" key="4">
    <source>
        <dbReference type="ARBA" id="ARBA00022741"/>
    </source>
</evidence>
<feature type="transmembrane region" description="Helical" evidence="6">
    <location>
        <begin position="41"/>
        <end position="59"/>
    </location>
</feature>
<keyword evidence="9" id="KW-1185">Reference proteome</keyword>
<evidence type="ECO:0000313" key="8">
    <source>
        <dbReference type="EMBL" id="MDM4015230.1"/>
    </source>
</evidence>
<evidence type="ECO:0000256" key="6">
    <source>
        <dbReference type="SAM" id="Phobius"/>
    </source>
</evidence>
<evidence type="ECO:0000313" key="9">
    <source>
        <dbReference type="Proteomes" id="UP001239462"/>
    </source>
</evidence>
<keyword evidence="6" id="KW-1133">Transmembrane helix</keyword>
<dbReference type="RefSeq" id="WP_289162706.1">
    <property type="nucleotide sequence ID" value="NZ_JASZZN010000004.1"/>
</dbReference>
<dbReference type="InterPro" id="IPR050338">
    <property type="entry name" value="DisA"/>
</dbReference>
<proteinExistence type="predicted"/>
<keyword evidence="6" id="KW-0472">Membrane</keyword>
<gene>
    <name evidence="8" type="ORF">QTN89_07305</name>
</gene>
<dbReference type="EMBL" id="JASZZN010000004">
    <property type="protein sequence ID" value="MDM4015230.1"/>
    <property type="molecule type" value="Genomic_DNA"/>
</dbReference>
<organism evidence="8 9">
    <name type="scientific">Roseiconus lacunae</name>
    <dbReference type="NCBI Taxonomy" id="2605694"/>
    <lineage>
        <taxon>Bacteria</taxon>
        <taxon>Pseudomonadati</taxon>
        <taxon>Planctomycetota</taxon>
        <taxon>Planctomycetia</taxon>
        <taxon>Pirellulales</taxon>
        <taxon>Pirellulaceae</taxon>
        <taxon>Roseiconus</taxon>
    </lineage>
</organism>
<feature type="domain" description="DAC" evidence="7">
    <location>
        <begin position="84"/>
        <end position="242"/>
    </location>
</feature>
<dbReference type="InterPro" id="IPR003390">
    <property type="entry name" value="DNA_integrity_scan_DisA_N"/>
</dbReference>
<keyword evidence="4" id="KW-0547">Nucleotide-binding</keyword>
<name>A0ABT7PFE9_9BACT</name>
<evidence type="ECO:0000256" key="5">
    <source>
        <dbReference type="ARBA" id="ARBA00022840"/>
    </source>
</evidence>
<protein>
    <submittedName>
        <fullName evidence="8">Diadenylate cyclase</fullName>
    </submittedName>
</protein>
<feature type="transmembrane region" description="Helical" evidence="6">
    <location>
        <begin position="65"/>
        <end position="83"/>
    </location>
</feature>
<dbReference type="Pfam" id="PF02457">
    <property type="entry name" value="DAC"/>
    <property type="match status" value="1"/>
</dbReference>
<feature type="transmembrane region" description="Helical" evidence="6">
    <location>
        <begin position="266"/>
        <end position="284"/>
    </location>
</feature>